<accession>A0A1I6XD40</accession>
<evidence type="ECO:0000313" key="2">
    <source>
        <dbReference type="Proteomes" id="UP000199673"/>
    </source>
</evidence>
<evidence type="ECO:0000313" key="1">
    <source>
        <dbReference type="EMBL" id="SFT36189.1"/>
    </source>
</evidence>
<reference evidence="2" key="1">
    <citation type="submission" date="2016-10" db="EMBL/GenBank/DDBJ databases">
        <authorList>
            <person name="Varghese N."/>
            <person name="Submissions S."/>
        </authorList>
    </citation>
    <scope>NUCLEOTIDE SEQUENCE [LARGE SCALE GENOMIC DNA]</scope>
    <source>
        <strain evidence="2">DSM 23445</strain>
    </source>
</reference>
<dbReference type="AlphaFoldDB" id="A0A1I6XD40"/>
<keyword evidence="2" id="KW-1185">Reference proteome</keyword>
<gene>
    <name evidence="1" type="ORF">SAMN04489724_0409</name>
</gene>
<dbReference type="EMBL" id="FPBF01000001">
    <property type="protein sequence ID" value="SFT36189.1"/>
    <property type="molecule type" value="Genomic_DNA"/>
</dbReference>
<protein>
    <submittedName>
        <fullName evidence="1">Uncharacterized protein</fullName>
    </submittedName>
</protein>
<dbReference type="Proteomes" id="UP000199673">
    <property type="component" value="Unassembled WGS sequence"/>
</dbReference>
<dbReference type="RefSeq" id="WP_091691040.1">
    <property type="nucleotide sequence ID" value="NZ_FPBF01000001.1"/>
</dbReference>
<name>A0A1I6XD40_9BACT</name>
<sequence length="81" mass="9521">MYNWAEVCSELKVLEKKAKEKLDKLTFETPSLPYDRLRKGKEIIALSKSIRLLMEQDLDKDAEMILRILLEKGIKLKSVRE</sequence>
<proteinExistence type="predicted"/>
<dbReference type="OrthoDB" id="839402at2"/>
<organism evidence="1 2">
    <name type="scientific">Algoriphagus locisalis</name>
    <dbReference type="NCBI Taxonomy" id="305507"/>
    <lineage>
        <taxon>Bacteria</taxon>
        <taxon>Pseudomonadati</taxon>
        <taxon>Bacteroidota</taxon>
        <taxon>Cytophagia</taxon>
        <taxon>Cytophagales</taxon>
        <taxon>Cyclobacteriaceae</taxon>
        <taxon>Algoriphagus</taxon>
    </lineage>
</organism>